<dbReference type="AlphaFoldDB" id="A0A0R2NRI8"/>
<dbReference type="SMART" id="SM00342">
    <property type="entry name" value="HTH_ARAC"/>
    <property type="match status" value="1"/>
</dbReference>
<dbReference type="PANTHER" id="PTHR43280:SF2">
    <property type="entry name" value="HTH-TYPE TRANSCRIPTIONAL REGULATOR EXSA"/>
    <property type="match status" value="1"/>
</dbReference>
<dbReference type="InterPro" id="IPR018062">
    <property type="entry name" value="HTH_AraC-typ_CS"/>
</dbReference>
<dbReference type="Gene3D" id="1.10.10.60">
    <property type="entry name" value="Homeodomain-like"/>
    <property type="match status" value="1"/>
</dbReference>
<feature type="domain" description="HTH araC/xylS-type" evidence="4">
    <location>
        <begin position="196"/>
        <end position="293"/>
    </location>
</feature>
<evidence type="ECO:0000256" key="1">
    <source>
        <dbReference type="ARBA" id="ARBA00023015"/>
    </source>
</evidence>
<dbReference type="PROSITE" id="PS01124">
    <property type="entry name" value="HTH_ARAC_FAMILY_2"/>
    <property type="match status" value="1"/>
</dbReference>
<dbReference type="PRINTS" id="PR00032">
    <property type="entry name" value="HTHARAC"/>
</dbReference>
<dbReference type="PROSITE" id="PS00041">
    <property type="entry name" value="HTH_ARAC_FAMILY_1"/>
    <property type="match status" value="1"/>
</dbReference>
<keyword evidence="2" id="KW-0238">DNA-binding</keyword>
<evidence type="ECO:0000256" key="2">
    <source>
        <dbReference type="ARBA" id="ARBA00023125"/>
    </source>
</evidence>
<dbReference type="InterPro" id="IPR009057">
    <property type="entry name" value="Homeodomain-like_sf"/>
</dbReference>
<keyword evidence="6" id="KW-1185">Reference proteome</keyword>
<keyword evidence="3" id="KW-0804">Transcription</keyword>
<dbReference type="InterPro" id="IPR020449">
    <property type="entry name" value="Tscrpt_reg_AraC-type_HTH"/>
</dbReference>
<evidence type="ECO:0000313" key="5">
    <source>
        <dbReference type="EMBL" id="KRO27040.1"/>
    </source>
</evidence>
<dbReference type="SUPFAM" id="SSF46689">
    <property type="entry name" value="Homeodomain-like"/>
    <property type="match status" value="1"/>
</dbReference>
<dbReference type="EMBL" id="AYGX02000093">
    <property type="protein sequence ID" value="KRO27040.1"/>
    <property type="molecule type" value="Genomic_DNA"/>
</dbReference>
<name>A0A0R2NRI8_9LACO</name>
<evidence type="ECO:0000313" key="6">
    <source>
        <dbReference type="Proteomes" id="UP000050920"/>
    </source>
</evidence>
<evidence type="ECO:0000259" key="4">
    <source>
        <dbReference type="PROSITE" id="PS01124"/>
    </source>
</evidence>
<dbReference type="GO" id="GO:0003700">
    <property type="term" value="F:DNA-binding transcription factor activity"/>
    <property type="evidence" value="ECO:0007669"/>
    <property type="project" value="InterPro"/>
</dbReference>
<evidence type="ECO:0000256" key="3">
    <source>
        <dbReference type="ARBA" id="ARBA00023163"/>
    </source>
</evidence>
<comment type="caution">
    <text evidence="5">The sequence shown here is derived from an EMBL/GenBank/DDBJ whole genome shotgun (WGS) entry which is preliminary data.</text>
</comment>
<organism evidence="5 6">
    <name type="scientific">Lactiplantibacillus fabifermentans DSM 21115</name>
    <dbReference type="NCBI Taxonomy" id="1413187"/>
    <lineage>
        <taxon>Bacteria</taxon>
        <taxon>Bacillati</taxon>
        <taxon>Bacillota</taxon>
        <taxon>Bacilli</taxon>
        <taxon>Lactobacillales</taxon>
        <taxon>Lactobacillaceae</taxon>
        <taxon>Lactiplantibacillus</taxon>
    </lineage>
</organism>
<protein>
    <submittedName>
        <fullName evidence="5">Transcriptional regulator</fullName>
    </submittedName>
</protein>
<keyword evidence="1" id="KW-0805">Transcription regulation</keyword>
<dbReference type="Proteomes" id="UP000050920">
    <property type="component" value="Unassembled WGS sequence"/>
</dbReference>
<dbReference type="RefSeq" id="WP_024624238.1">
    <property type="nucleotide sequence ID" value="NZ_AYGX02000093.1"/>
</dbReference>
<dbReference type="InterPro" id="IPR018060">
    <property type="entry name" value="HTH_AraC"/>
</dbReference>
<proteinExistence type="predicted"/>
<accession>A0A0R2NRI8</accession>
<reference evidence="5 6" key="1">
    <citation type="journal article" date="2015" name="Genome Announc.">
        <title>Expanding the biotechnology potential of lactobacilli through comparative genomics of 213 strains and associated genera.</title>
        <authorList>
            <person name="Sun Z."/>
            <person name="Harris H.M."/>
            <person name="McCann A."/>
            <person name="Guo C."/>
            <person name="Argimon S."/>
            <person name="Zhang W."/>
            <person name="Yang X."/>
            <person name="Jeffery I.B."/>
            <person name="Cooney J.C."/>
            <person name="Kagawa T.F."/>
            <person name="Liu W."/>
            <person name="Song Y."/>
            <person name="Salvetti E."/>
            <person name="Wrobel A."/>
            <person name="Rasinkangas P."/>
            <person name="Parkhill J."/>
            <person name="Rea M.C."/>
            <person name="O'Sullivan O."/>
            <person name="Ritari J."/>
            <person name="Douillard F.P."/>
            <person name="Paul Ross R."/>
            <person name="Yang R."/>
            <person name="Briner A.E."/>
            <person name="Felis G.E."/>
            <person name="de Vos W.M."/>
            <person name="Barrangou R."/>
            <person name="Klaenhammer T.R."/>
            <person name="Caufield P.W."/>
            <person name="Cui Y."/>
            <person name="Zhang H."/>
            <person name="O'Toole P.W."/>
        </authorList>
    </citation>
    <scope>NUCLEOTIDE SEQUENCE [LARGE SCALE GENOMIC DNA]</scope>
    <source>
        <strain evidence="5 6">DSM 21115</strain>
    </source>
</reference>
<dbReference type="GO" id="GO:0043565">
    <property type="term" value="F:sequence-specific DNA binding"/>
    <property type="evidence" value="ECO:0007669"/>
    <property type="project" value="InterPro"/>
</dbReference>
<gene>
    <name evidence="5" type="ORF">DY78_GL000390</name>
</gene>
<dbReference type="PANTHER" id="PTHR43280">
    <property type="entry name" value="ARAC-FAMILY TRANSCRIPTIONAL REGULATOR"/>
    <property type="match status" value="1"/>
</dbReference>
<dbReference type="Pfam" id="PF12833">
    <property type="entry name" value="HTH_18"/>
    <property type="match status" value="1"/>
</dbReference>
<sequence>MAKKITVASTLALKESDFDETDKSLSNYDDNGSSRFHIRFVESLSIAEIFLNGQYVSLSPYDVIMISSKQPMTIKNLGAPAELNLFAECLRAPTPLNMVIAGDNPMVHDLMNAGENDPHYIVYRYRDNDIKHRYFELIAELERQDLNDVFVDYQRTMAVGLLFTELLRNHEATISISDSDFPGKDIHHASADTQAGSIFNYLVLHSQTATLQGTAAHFGYDKNYFSRLCRNLFDKSFTEQLAFIRIELAKRWLALSSKTIEEIAYELGYKNISSFFAVFKKALNMTPRDYREQHGYQRLKH</sequence>